<keyword evidence="1" id="KW-1133">Transmembrane helix</keyword>
<reference evidence="2 3" key="1">
    <citation type="submission" date="2015-10" db="EMBL/GenBank/DDBJ databases">
        <title>Genome analyses suggest a sexual origin of heterokaryosis in a supposedly ancient asexual fungus.</title>
        <authorList>
            <person name="Ropars J."/>
            <person name="Sedzielewska K."/>
            <person name="Noel J."/>
            <person name="Charron P."/>
            <person name="Farinelli L."/>
            <person name="Marton T."/>
            <person name="Kruger M."/>
            <person name="Pelin A."/>
            <person name="Brachmann A."/>
            <person name="Corradi N."/>
        </authorList>
    </citation>
    <scope>NUCLEOTIDE SEQUENCE [LARGE SCALE GENOMIC DNA]</scope>
    <source>
        <strain evidence="2 3">A4</strain>
    </source>
</reference>
<dbReference type="AlphaFoldDB" id="A0A2I1GZ69"/>
<feature type="transmembrane region" description="Helical" evidence="1">
    <location>
        <begin position="6"/>
        <end position="26"/>
    </location>
</feature>
<keyword evidence="1" id="KW-0812">Transmembrane</keyword>
<dbReference type="VEuPathDB" id="FungiDB:RhiirFUN_018527"/>
<dbReference type="VEuPathDB" id="FungiDB:FUN_001076"/>
<dbReference type="VEuPathDB" id="FungiDB:RhiirA1_536830"/>
<comment type="caution">
    <text evidence="2">The sequence shown here is derived from an EMBL/GenBank/DDBJ whole genome shotgun (WGS) entry which is preliminary data.</text>
</comment>
<sequence length="162" mass="18400">MNITYVIVWNFTIPILQNLVQFFFIYKAIKPKTKHSNTSMTSRFALANAARKDDKRRMDGFSRDDEGGTLTTTFILTNQQIPIILISVGMNTILMKNFRHQKSFESSIGLIAEENSDGSHRQKEIIVVRVPIAAVAAKASWNKPDINDHLSADERKRLSDSM</sequence>
<name>A0A2I1GZ69_9GLOM</name>
<evidence type="ECO:0000313" key="2">
    <source>
        <dbReference type="EMBL" id="PKY51844.1"/>
    </source>
</evidence>
<keyword evidence="1" id="KW-0472">Membrane</keyword>
<dbReference type="Proteomes" id="UP000234323">
    <property type="component" value="Unassembled WGS sequence"/>
</dbReference>
<evidence type="ECO:0000313" key="3">
    <source>
        <dbReference type="Proteomes" id="UP000234323"/>
    </source>
</evidence>
<accession>A0A2I1GZ69</accession>
<dbReference type="EMBL" id="LLXI01001094">
    <property type="protein sequence ID" value="PKY51844.1"/>
    <property type="molecule type" value="Genomic_DNA"/>
</dbReference>
<proteinExistence type="predicted"/>
<dbReference type="VEuPathDB" id="FungiDB:RhiirFUN_018534"/>
<evidence type="ECO:0000256" key="1">
    <source>
        <dbReference type="SAM" id="Phobius"/>
    </source>
</evidence>
<gene>
    <name evidence="2" type="ORF">RhiirA4_546789</name>
</gene>
<keyword evidence="3" id="KW-1185">Reference proteome</keyword>
<protein>
    <submittedName>
        <fullName evidence="2">Uncharacterized protein</fullName>
    </submittedName>
</protein>
<organism evidence="2 3">
    <name type="scientific">Rhizophagus irregularis</name>
    <dbReference type="NCBI Taxonomy" id="588596"/>
    <lineage>
        <taxon>Eukaryota</taxon>
        <taxon>Fungi</taxon>
        <taxon>Fungi incertae sedis</taxon>
        <taxon>Mucoromycota</taxon>
        <taxon>Glomeromycotina</taxon>
        <taxon>Glomeromycetes</taxon>
        <taxon>Glomerales</taxon>
        <taxon>Glomeraceae</taxon>
        <taxon>Rhizophagus</taxon>
    </lineage>
</organism>